<organism evidence="1 2">
    <name type="scientific">Methylogaea oryzae</name>
    <dbReference type="NCBI Taxonomy" id="1295382"/>
    <lineage>
        <taxon>Bacteria</taxon>
        <taxon>Pseudomonadati</taxon>
        <taxon>Pseudomonadota</taxon>
        <taxon>Gammaproteobacteria</taxon>
        <taxon>Methylococcales</taxon>
        <taxon>Methylococcaceae</taxon>
        <taxon>Methylogaea</taxon>
    </lineage>
</organism>
<reference evidence="1" key="1">
    <citation type="submission" date="2019-06" db="EMBL/GenBank/DDBJ databases">
        <title>Complete genome sequence of Methylogaea oryzae strain JCM16910.</title>
        <authorList>
            <person name="Asakawa S."/>
        </authorList>
    </citation>
    <scope>NUCLEOTIDE SEQUENCE</scope>
    <source>
        <strain evidence="1">E10</strain>
    </source>
</reference>
<accession>A0A8D4VMN8</accession>
<name>A0A8D4VMN8_9GAMM</name>
<dbReference type="EMBL" id="AP019782">
    <property type="protein sequence ID" value="BBL70059.1"/>
    <property type="molecule type" value="Genomic_DNA"/>
</dbReference>
<dbReference type="InterPro" id="IPR032314">
    <property type="entry name" value="DUF4845"/>
</dbReference>
<dbReference type="RefSeq" id="WP_162232288.1">
    <property type="nucleotide sequence ID" value="NZ_AP019782.1"/>
</dbReference>
<evidence type="ECO:0000313" key="2">
    <source>
        <dbReference type="Proteomes" id="UP000824988"/>
    </source>
</evidence>
<protein>
    <submittedName>
        <fullName evidence="1">DUF4845 domain-containing protein</fullName>
    </submittedName>
</protein>
<dbReference type="Pfam" id="PF16137">
    <property type="entry name" value="DUF4845"/>
    <property type="match status" value="1"/>
</dbReference>
<dbReference type="AlphaFoldDB" id="A0A8D4VMN8"/>
<sequence>MKNSPYKQQGMTFPGMVLTLGLGVFFLTLAFKIGPIYTEHATIKTAMESVKAQPDLTNNTRDMIISLLQKRLEVNNVRILVPENISVTKHGGYVKVEITYDQTVHLFGNLDVVAHFNDAFEVGAE</sequence>
<keyword evidence="2" id="KW-1185">Reference proteome</keyword>
<gene>
    <name evidence="1" type="ORF">MoryE10_06650</name>
</gene>
<dbReference type="Proteomes" id="UP000824988">
    <property type="component" value="Chromosome"/>
</dbReference>
<dbReference type="KEGG" id="moz:MoryE10_06650"/>
<proteinExistence type="predicted"/>
<evidence type="ECO:0000313" key="1">
    <source>
        <dbReference type="EMBL" id="BBL70059.1"/>
    </source>
</evidence>